<dbReference type="SMART" id="SM00912">
    <property type="entry name" value="Haemagg_act"/>
    <property type="match status" value="1"/>
</dbReference>
<evidence type="ECO:0000256" key="2">
    <source>
        <dbReference type="ARBA" id="ARBA00022525"/>
    </source>
</evidence>
<evidence type="ECO:0000256" key="1">
    <source>
        <dbReference type="ARBA" id="ARBA00004613"/>
    </source>
</evidence>
<dbReference type="InterPro" id="IPR008638">
    <property type="entry name" value="FhaB/CdiA-like_TPS"/>
</dbReference>
<feature type="domain" description="Filamentous haemagglutinin FhaB/tRNA nuclease CdiA-like TPS" evidence="5">
    <location>
        <begin position="66"/>
        <end position="179"/>
    </location>
</feature>
<comment type="subcellular location">
    <subcellularLocation>
        <location evidence="1">Secreted</location>
    </subcellularLocation>
</comment>
<evidence type="ECO:0000256" key="4">
    <source>
        <dbReference type="SAM" id="MobiDB-lite"/>
    </source>
</evidence>
<keyword evidence="3" id="KW-0732">Signal</keyword>
<feature type="region of interest" description="Disordered" evidence="4">
    <location>
        <begin position="1"/>
        <end position="21"/>
    </location>
</feature>
<dbReference type="GO" id="GO:0005576">
    <property type="term" value="C:extracellular region"/>
    <property type="evidence" value="ECO:0007669"/>
    <property type="project" value="UniProtKB-SubCell"/>
</dbReference>
<dbReference type="InterPro" id="IPR011050">
    <property type="entry name" value="Pectin_lyase_fold/virulence"/>
</dbReference>
<sequence length="4416" mass="439862">MSPFISRRTARSSKAAASSSRPVIVHHTPLAQATRHISGAHQRTLTTLFGATASVYLLGSLFGVQAYANPAGGSVVAGNASIVQATPDTLNVVQSSNKAIVNWQSFSIGAGETVNFQQPSAKSVTLNRVTGNDPSAIFGSLNANGTVMLVNPNGVVFGAGSRVDVGGLVATTANINDADFMAGNYGFNQASANKDARIVNHGDISIRDAGLAALVAPGVENAGTIEARLGKVALGGAETFTLDFQGDGLLSFSANSVVTQAPVGNQGKALVVNSGRISADGGSIELSARAVQGVIDNVINTDGVITANSVGAKNGKIVLSGGDAAVSIAGEVTATGSGTGERGGSLAVTGRDVSVAAGTRIDVSGQAGGGQIALGSDGKDGSAWAKGSVAVAKGATLAADATAKGDGGKVTLLAEKNTRFEGSISAKGGAQGGNGGFSEVSSRDTIVLAGDVDLSAAKGKTGELLIDPATLNITDASAASNSGNQVSRGWLEGQAANANITLEADGLITIEKMASNLIDLKTTSGNSFTLRSLKSDGIVFADAATEIRTRGGAITLEALGVGSTLSNIGKLTTAGGDISLVSNSGITLGNALAAGSGNATVQTIAGSIASLSDNASISGSRVALLAATGNLGTANTALRTSTSALTLQTGGHFNVTNDGSLNSLSITSRHILPTASNTYALSSNGLDFAMADGSEYDLQRVTQNGLDFTFSGDRSMRLGRLDLGSGALALTSSTGSLLAGADNQLRAASLTLNAAGQIGSTTAALNTASPLIQASALNGGLYLNNQGALNLTALATGNVAVTTSGALTLNGLTATNRSVTLTANGGDILSRNGLILDAGALILNASGALGSQSNRLLSNATSLSGSSGSGGIYATLSGSSATLNLLSTDGAIDLKTSGTTTATRLQSLNTSGDSTHGVRLEVASGNLFLGDIGSGSAADVLLRLLGSGMVNSLSGTRVSGRRVTLDSSLTEGGNVNINTAAAQLDVQSRGAVAVDQLGSVRVERLVSGASSASLVNQSGDSTLVSVSANGQITLTSRDGSILDDGDSTTAIVTSGAGQVSLNASRHLGEATARLSSKAQSLSLTSGGDIYLNNDANLNTLLIDNRHAEAGRANVLQVSSPYQGFAISNDGSRYLLSNVDSALLNTFSFTGDQSLVIGQVRGSTASAITLRATAGDILDDGNAQSRITGARVSLSAAAGSLGNAAQALNLNSADLTLNSAGNVYLDNLADLASLNLTSRHADPAARYTYRLTAPSLVLDLSDAAEGYRFNTLTDISGLSFTFNGDRDLRLGDINLTRSGNLNLTSSNGSIFDDGDSATRILASSVALTAAAGSIGSHATPLTLVAQSINANAYAGAVELLLAMPTNSLINQTQLRANAYSGDINVTALQGDLQLAGIYASGDVRLNSANGSMSYGTGTVSGANLTLTANGALGSVGQELQLNSNGLVTAVAQAGDIALYNLSSSFKLGNIDAGTANLYLRGNGSLVDDGDSGTRLRGAAITLNANGTLGTADTALLLATGKLTASANGRMNLVNQGSLSDLSLTGKGAASSISLVDGNIGSFAVDNAGGAYYLQNISALGALNFSFTGNATNIRVGHLDTAGGSASLSSTGSIGTDGSTGTHIAANTVALKAGSSIGASGDNNTLLLSGTCNLSLEAAGNFHVSADRALNSLALTVNNAGNSSNLFAIAASGQTYTLSDDGAGTHRLVDISGSGLNTFSFTGNKNIAVGSIIANTAVSLKTSAGASNTISQIDASGTAITAGSVTLHAQRNSNDLAHGSIGLADNYLRLNTSALSVYTTGNLYLANSGALTTLGMTLRHSSTAANAPVYTYRLTSSGLNFNVGDSNTLTSINSLTQNGLNFSLDSDRGISVGTLNTGSRTSGSVTLSSSAGYNTSTGLRAGISGGTITSGAVSLSAASYMGYLNTSTTTDRLALSSAGDVSVSNSGNLSSLSLTANVNNNSNAAAYNITANNISAGNISYDPSVFGLRLNNVVADNLALTINTGHTLTVNTVNTGIAGSATLTTSGTLQGQASNAHISAGSVTLNARSVGVYASSAPLLLSTSQLAGTVSGYLNVANSGVGNLTLGNLTLGSGRITNDASILYGDASIKATSLVLQATNGSIGSAAKHLRLDVRDLSLSSDNDLYVDGTTDFYSLNVSNTHAQANRQNVLQVTAPQLLFDIVDNGSRYVLSQVSDASGVDFSFYADKDIQVSTVDAQRGRSISLSAAGNLISQGADLNGDVVRLAASGAIGTSAAVFDSHALSLDLSAGRDIYVANSLDLSALSLYNTQAGNIGASYSITSGPAFGSATPTLTLVASDDGTNTLIDQLSDSTGINFTARTAQHNLLYGNLNTSPTGVSNGGQLSLISAKAIAAKDGSSYMTAAKLSFLTYDAAGIGASGSALKFSAPLLDLNVTGSYFLAADVHLDELAINTQRQAGGNVATYQLAATGLSYAASDASGGTTLNISDSQGLRLTYSSGRSLVLGEMDLGRTSSLGLSVLNSGASISGDGDATHGITTGTLNLYSQSGSIGASNAVVRADAANVTANAQGGGVRVSLSNPSALSGVTARGDSYLDNSVGDIALGSINLNGNKLFVTNTGGSILSGTLQNVTEVTLDAYGSIGNVSAITTSALNNGTTTLTATARSNARGATGSIALNESFNLVANTVVAPGGVTLNAGRALTVGTVNATDAAVALTASRGNLAGLSGNRVTGASVRLSADYVSPGETYSIGSSGTPINLSTANLDLVSAQNIYVNNNRTLDSLSITRNRSQYATGGSISVTSSGLVANLSDSAISNLSGNGLNFTFNANQALSIGTINVGNTGKVVLSSQGYQRDGSITALDGNSLITAGSLSLSASNAYLSNAYTPGSIGSAGLALRTSVSNISATAPGVINLDNQGSVRLDNLSAGGNISVVTRNGGDIFLGALAYGNGSSLSLNANGSILAGTATLSSTAGAIVLEAVNGIGSADAAVKVSSGVNPVTAKVNGSGDIHLETSNMSGGLRTLSNGGDTFIKANGNLLLSQATSQGGNIRVDASGNLTTDQLDAASGNIALNAVSILALNGSSAIRGQGIDIVSSGLGGVGSSSQGLNTIGRNVTVSSAGGNIYLSPSEASTLAVVASNGGAIVVRAGSDLLLGSLLSSGGLIDASTTGNLYVGNVNAGGGDVKLSGGAIKADDGQTSLIIGSAVDLRAVSAIGDVARALQTRTGNLSALVSGNGDLYLVDSNAAGLRLESVRTQNGLIDIRAAGPLQAASVVSSSDAAGNDIRLQNALGDLLLGSLSAGQTLGSVNLISAGNVARLGNDVQNVSAHSLSINADGNIGSVTDVMTGTVDALRTRIGVLTLADAASQVAITNSSALSIGANAVQIGIDGKLYLSSTGDLDATQLLAPVNGDLALLSSGVLRLPQSALTTSGNLRVEGAVDILRDGLTPRSIALNAGALRFVSGSQGGLTTLDSQSGNLYVRSNANDLVVVNKGQLSALSVLGTGNIDFTNDLGFVANAIATSGSGKTLNLTAQQGDITLVGALAGHALTATIKANDGNVDLQQVASGLTALSIEANAISLVGVNSNGAQQYSGNTSLRGNYLTTGGTFTVNGATHLLGATNILSGNGAVVLGTVDGNQALSIANGSGSVRFDGSVGASEALASLDVSGTGRLLLAGDILTSGAQQYRNVQLAGNSTLTSQQAGVSFAGLVDGAHDLLVISNDAGDVNFLGAIGSLARTGAIRVQTAGDSNFASSVRAASVYTDDPGSVRLAANVDTTGNQYYGERLNLAADILLSGAQVTLAAGANGAQALSIIGNAVLGGPVGEDQALSSLSISGAALLQGGSISTRGSQTYLGAVTLVSDTRLNTSGGNVTLASSLDGSHDLNIASATGDVRFNGVVGGLQRLGAMQIDSDGTSHFGTALKAATLQTSAGGVLEIAGGPIDTLGTQRYGEHLTLSTDTVLKASEVILLAGVDARPGASQSLLIDGNATLADVGATTALSTLSITGTGTLKGNVTTTGVQHYAEKLVIDTDAVLKASSVTLAKGVGGRVAGEQSLRIEGDALIGGEQGAGAPLASLSVAGSTRFNGGSLVTTGDQRYQGAVTLDGNQSLSSTRGSLSFGASLDSGNRSSLTLSAGQHIRVEGAVGGQSALGTLTLDAGDSIDFASKVRVGSVQQAAAGGLTRFSGDLLADGADGIVVSGKGFVFEGTVTAEQGGVAVHNSDDRGSIIFKAAIRAMRDFKQTGGAEVYLPDSITIGNGGIELQSVAKILSEKATFSTSDDIVMTGLLAPTTWLTLSSGSGALNIGKPGGNAQNGSLLQVGRLTVPTAGSARLYGSIAGVGGRQVARDIDSALKRAPYFINDTPWGGDESIAQLIASTVPHSAIPTTPQASPLFTQRMDPRGLTPEPLDVYMSPQVLNTARFAAGCTTDTTSGALRCQL</sequence>
<dbReference type="Gene3D" id="2.160.20.10">
    <property type="entry name" value="Single-stranded right-handed beta-helix, Pectin lyase-like"/>
    <property type="match status" value="1"/>
</dbReference>
<keyword evidence="2" id="KW-0964">Secreted</keyword>
<protein>
    <submittedName>
        <fullName evidence="6">Filamentous hemagglutinin family N-terminal domain-containing protein</fullName>
    </submittedName>
</protein>
<dbReference type="NCBIfam" id="TIGR01901">
    <property type="entry name" value="adhes_NPXG"/>
    <property type="match status" value="1"/>
</dbReference>
<dbReference type="Pfam" id="PF05860">
    <property type="entry name" value="TPS"/>
    <property type="match status" value="1"/>
</dbReference>
<dbReference type="InterPro" id="IPR012334">
    <property type="entry name" value="Pectin_lyas_fold"/>
</dbReference>
<reference evidence="7" key="1">
    <citation type="submission" date="2016-10" db="EMBL/GenBank/DDBJ databases">
        <authorList>
            <person name="Varghese N."/>
            <person name="Submissions S."/>
        </authorList>
    </citation>
    <scope>NUCLEOTIDE SEQUENCE [LARGE SCALE GENOMIC DNA]</scope>
    <source>
        <strain evidence="7">LMG 22563</strain>
    </source>
</reference>
<dbReference type="STRING" id="289370.SAMN05216602_2599"/>
<accession>A0A1I3KMJ2</accession>
<evidence type="ECO:0000313" key="7">
    <source>
        <dbReference type="Proteomes" id="UP000183018"/>
    </source>
</evidence>
<evidence type="ECO:0000256" key="3">
    <source>
        <dbReference type="ARBA" id="ARBA00022729"/>
    </source>
</evidence>
<evidence type="ECO:0000259" key="5">
    <source>
        <dbReference type="SMART" id="SM00912"/>
    </source>
</evidence>
<organism evidence="6 7">
    <name type="scientific">Phytopseudomonas argentinensis</name>
    <dbReference type="NCBI Taxonomy" id="289370"/>
    <lineage>
        <taxon>Bacteria</taxon>
        <taxon>Pseudomonadati</taxon>
        <taxon>Pseudomonadota</taxon>
        <taxon>Gammaproteobacteria</taxon>
        <taxon>Pseudomonadales</taxon>
        <taxon>Pseudomonadaceae</taxon>
        <taxon>Phytopseudomonas</taxon>
    </lineage>
</organism>
<dbReference type="InterPro" id="IPR050909">
    <property type="entry name" value="Bact_Autotransporter_VF"/>
</dbReference>
<gene>
    <name evidence="6" type="ORF">SAMN05216602_2599</name>
</gene>
<dbReference type="OrthoDB" id="218680at2"/>
<dbReference type="SUPFAM" id="SSF51126">
    <property type="entry name" value="Pectin lyase-like"/>
    <property type="match status" value="1"/>
</dbReference>
<name>A0A1I3KMJ2_9GAMM</name>
<dbReference type="EMBL" id="FORC01000002">
    <property type="protein sequence ID" value="SFI73721.1"/>
    <property type="molecule type" value="Genomic_DNA"/>
</dbReference>
<dbReference type="PANTHER" id="PTHR12338">
    <property type="entry name" value="AUTOTRANSPORTER"/>
    <property type="match status" value="1"/>
</dbReference>
<dbReference type="PANTHER" id="PTHR12338:SF8">
    <property type="entry name" value="HEME_HEMOPEXIN-BINDING PROTEIN"/>
    <property type="match status" value="1"/>
</dbReference>
<proteinExistence type="predicted"/>
<keyword evidence="7" id="KW-1185">Reference proteome</keyword>
<dbReference type="Proteomes" id="UP000183018">
    <property type="component" value="Unassembled WGS sequence"/>
</dbReference>
<dbReference type="RefSeq" id="WP_074884245.1">
    <property type="nucleotide sequence ID" value="NZ_FORC01000002.1"/>
</dbReference>
<evidence type="ECO:0000313" key="6">
    <source>
        <dbReference type="EMBL" id="SFI73721.1"/>
    </source>
</evidence>
<feature type="compositionally biased region" description="Low complexity" evidence="4">
    <location>
        <begin position="12"/>
        <end position="21"/>
    </location>
</feature>